<name>A0A4R3YDX7_9PROT</name>
<dbReference type="Proteomes" id="UP000295367">
    <property type="component" value="Unassembled WGS sequence"/>
</dbReference>
<dbReference type="OrthoDB" id="9800751at2"/>
<keyword evidence="4" id="KW-1185">Reference proteome</keyword>
<keyword evidence="2" id="KW-0732">Signal</keyword>
<dbReference type="PROSITE" id="PS51257">
    <property type="entry name" value="PROKAR_LIPOPROTEIN"/>
    <property type="match status" value="1"/>
</dbReference>
<evidence type="ECO:0000313" key="3">
    <source>
        <dbReference type="EMBL" id="TCV89044.1"/>
    </source>
</evidence>
<dbReference type="EMBL" id="SMCO01000003">
    <property type="protein sequence ID" value="TCV89044.1"/>
    <property type="molecule type" value="Genomic_DNA"/>
</dbReference>
<feature type="region of interest" description="Disordered" evidence="1">
    <location>
        <begin position="185"/>
        <end position="343"/>
    </location>
</feature>
<accession>A0A4R3YDX7</accession>
<organism evidence="3 4">
    <name type="scientific">Sulfurirhabdus autotrophica</name>
    <dbReference type="NCBI Taxonomy" id="1706046"/>
    <lineage>
        <taxon>Bacteria</taxon>
        <taxon>Pseudomonadati</taxon>
        <taxon>Pseudomonadota</taxon>
        <taxon>Betaproteobacteria</taxon>
        <taxon>Nitrosomonadales</taxon>
        <taxon>Sulfuricellaceae</taxon>
        <taxon>Sulfurirhabdus</taxon>
    </lineage>
</organism>
<feature type="signal peptide" evidence="2">
    <location>
        <begin position="1"/>
        <end position="20"/>
    </location>
</feature>
<sequence>MKKMNKVSALLMFALPLAFLSGCVVNPGQPNTRMEVGGSVVNGDLNSFYFSMSEYYRVPQRDVIYIHERRIPDYDIPVVLFISQRARVSPSVIVNLRLSGNSWMDISLRYGIGPDVYYVPVQNVYGAPYGRAYGYYQNRNRNEWNRIRLADDDVVNMVNLRFISERYGYPPEEVMRMRSSGRNFVTIHDEARRSKGSGDYRQQDRKESREPVIKQERREQEYRQQDQRRDAREPVMQPERRDQEYRQQDRREMREPVMQQERQERDYRQQDRRDTHEPVMQQGRQQKEMRQQDRQETRETVKQQDKQKKETRQKGRNNDEGDTDKQDKKGKGAFRGTDEERGR</sequence>
<evidence type="ECO:0000313" key="4">
    <source>
        <dbReference type="Proteomes" id="UP000295367"/>
    </source>
</evidence>
<dbReference type="AlphaFoldDB" id="A0A4R3YDX7"/>
<gene>
    <name evidence="3" type="ORF">EDC63_103116</name>
</gene>
<evidence type="ECO:0000256" key="1">
    <source>
        <dbReference type="SAM" id="MobiDB-lite"/>
    </source>
</evidence>
<protein>
    <recommendedName>
        <fullName evidence="5">Lipoprotein</fullName>
    </recommendedName>
</protein>
<dbReference type="RefSeq" id="WP_124945928.1">
    <property type="nucleotide sequence ID" value="NZ_BHVT01000020.1"/>
</dbReference>
<feature type="compositionally biased region" description="Basic and acidic residues" evidence="1">
    <location>
        <begin position="187"/>
        <end position="277"/>
    </location>
</feature>
<feature type="compositionally biased region" description="Basic and acidic residues" evidence="1">
    <location>
        <begin position="285"/>
        <end position="343"/>
    </location>
</feature>
<comment type="caution">
    <text evidence="3">The sequence shown here is derived from an EMBL/GenBank/DDBJ whole genome shotgun (WGS) entry which is preliminary data.</text>
</comment>
<proteinExistence type="predicted"/>
<reference evidence="3 4" key="1">
    <citation type="submission" date="2019-03" db="EMBL/GenBank/DDBJ databases">
        <title>Genomic Encyclopedia of Type Strains, Phase IV (KMG-IV): sequencing the most valuable type-strain genomes for metagenomic binning, comparative biology and taxonomic classification.</title>
        <authorList>
            <person name="Goeker M."/>
        </authorList>
    </citation>
    <scope>NUCLEOTIDE SEQUENCE [LARGE SCALE GENOMIC DNA]</scope>
    <source>
        <strain evidence="3 4">DSM 100309</strain>
    </source>
</reference>
<evidence type="ECO:0008006" key="5">
    <source>
        <dbReference type="Google" id="ProtNLM"/>
    </source>
</evidence>
<evidence type="ECO:0000256" key="2">
    <source>
        <dbReference type="SAM" id="SignalP"/>
    </source>
</evidence>
<feature type="chain" id="PRO_5020674286" description="Lipoprotein" evidence="2">
    <location>
        <begin position="21"/>
        <end position="343"/>
    </location>
</feature>